<proteinExistence type="predicted"/>
<evidence type="ECO:0000313" key="2">
    <source>
        <dbReference type="EMBL" id="KIM45453.1"/>
    </source>
</evidence>
<sequence>MSVPYATPQRAGHASASSSSQQSFAPRSSSIPLQMGHTQSKPVPPLPSPSPATKGFNAAVAGGIKLKRAFAGRRKKSEDASSVFGKGKEQDSKPPVAPRIETSASAPPQVRSFSRFVTVFFRC</sequence>
<protein>
    <submittedName>
        <fullName evidence="2">Uncharacterized protein</fullName>
    </submittedName>
</protein>
<organism evidence="2 3">
    <name type="scientific">Hebeloma cylindrosporum</name>
    <dbReference type="NCBI Taxonomy" id="76867"/>
    <lineage>
        <taxon>Eukaryota</taxon>
        <taxon>Fungi</taxon>
        <taxon>Dikarya</taxon>
        <taxon>Basidiomycota</taxon>
        <taxon>Agaricomycotina</taxon>
        <taxon>Agaricomycetes</taxon>
        <taxon>Agaricomycetidae</taxon>
        <taxon>Agaricales</taxon>
        <taxon>Agaricineae</taxon>
        <taxon>Hymenogastraceae</taxon>
        <taxon>Hebeloma</taxon>
    </lineage>
</organism>
<feature type="region of interest" description="Disordered" evidence="1">
    <location>
        <begin position="1"/>
        <end position="55"/>
    </location>
</feature>
<feature type="region of interest" description="Disordered" evidence="1">
    <location>
        <begin position="70"/>
        <end position="108"/>
    </location>
</feature>
<keyword evidence="3" id="KW-1185">Reference proteome</keyword>
<accession>A0A0C2Y6G4</accession>
<dbReference type="Proteomes" id="UP000053424">
    <property type="component" value="Unassembled WGS sequence"/>
</dbReference>
<reference evidence="3" key="2">
    <citation type="submission" date="2015-01" db="EMBL/GenBank/DDBJ databases">
        <title>Evolutionary Origins and Diversification of the Mycorrhizal Mutualists.</title>
        <authorList>
            <consortium name="DOE Joint Genome Institute"/>
            <consortium name="Mycorrhizal Genomics Consortium"/>
            <person name="Kohler A."/>
            <person name="Kuo A."/>
            <person name="Nagy L.G."/>
            <person name="Floudas D."/>
            <person name="Copeland A."/>
            <person name="Barry K.W."/>
            <person name="Cichocki N."/>
            <person name="Veneault-Fourrey C."/>
            <person name="LaButti K."/>
            <person name="Lindquist E.A."/>
            <person name="Lipzen A."/>
            <person name="Lundell T."/>
            <person name="Morin E."/>
            <person name="Murat C."/>
            <person name="Riley R."/>
            <person name="Ohm R."/>
            <person name="Sun H."/>
            <person name="Tunlid A."/>
            <person name="Henrissat B."/>
            <person name="Grigoriev I.V."/>
            <person name="Hibbett D.S."/>
            <person name="Martin F."/>
        </authorList>
    </citation>
    <scope>NUCLEOTIDE SEQUENCE [LARGE SCALE GENOMIC DNA]</scope>
    <source>
        <strain evidence="3">h7</strain>
    </source>
</reference>
<reference evidence="2 3" key="1">
    <citation type="submission" date="2014-04" db="EMBL/GenBank/DDBJ databases">
        <authorList>
            <consortium name="DOE Joint Genome Institute"/>
            <person name="Kuo A."/>
            <person name="Gay G."/>
            <person name="Dore J."/>
            <person name="Kohler A."/>
            <person name="Nagy L.G."/>
            <person name="Floudas D."/>
            <person name="Copeland A."/>
            <person name="Barry K.W."/>
            <person name="Cichocki N."/>
            <person name="Veneault-Fourrey C."/>
            <person name="LaButti K."/>
            <person name="Lindquist E.A."/>
            <person name="Lipzen A."/>
            <person name="Lundell T."/>
            <person name="Morin E."/>
            <person name="Murat C."/>
            <person name="Sun H."/>
            <person name="Tunlid A."/>
            <person name="Henrissat B."/>
            <person name="Grigoriev I.V."/>
            <person name="Hibbett D.S."/>
            <person name="Martin F."/>
            <person name="Nordberg H.P."/>
            <person name="Cantor M.N."/>
            <person name="Hua S.X."/>
        </authorList>
    </citation>
    <scope>NUCLEOTIDE SEQUENCE [LARGE SCALE GENOMIC DNA]</scope>
    <source>
        <strain evidence="3">h7</strain>
    </source>
</reference>
<dbReference type="STRING" id="686832.A0A0C2Y6G4"/>
<dbReference type="AlphaFoldDB" id="A0A0C2Y6G4"/>
<name>A0A0C2Y6G4_HEBCY</name>
<gene>
    <name evidence="2" type="ORF">M413DRAFT_340953</name>
</gene>
<feature type="compositionally biased region" description="Low complexity" evidence="1">
    <location>
        <begin position="14"/>
        <end position="30"/>
    </location>
</feature>
<dbReference type="HOGENOM" id="CLU_2015555_0_0_1"/>
<evidence type="ECO:0000256" key="1">
    <source>
        <dbReference type="SAM" id="MobiDB-lite"/>
    </source>
</evidence>
<evidence type="ECO:0000313" key="3">
    <source>
        <dbReference type="Proteomes" id="UP000053424"/>
    </source>
</evidence>
<dbReference type="EMBL" id="KN831772">
    <property type="protein sequence ID" value="KIM45453.1"/>
    <property type="molecule type" value="Genomic_DNA"/>
</dbReference>